<organism evidence="2 3">
    <name type="scientific">Bacteroides fragilis str. 3998T(B)3</name>
    <dbReference type="NCBI Taxonomy" id="1339316"/>
    <lineage>
        <taxon>Bacteria</taxon>
        <taxon>Pseudomonadati</taxon>
        <taxon>Bacteroidota</taxon>
        <taxon>Bacteroidia</taxon>
        <taxon>Bacteroidales</taxon>
        <taxon>Bacteroidaceae</taxon>
        <taxon>Bacteroides</taxon>
    </lineage>
</organism>
<feature type="transmembrane region" description="Helical" evidence="1">
    <location>
        <begin position="14"/>
        <end position="34"/>
    </location>
</feature>
<evidence type="ECO:0000313" key="2">
    <source>
        <dbReference type="EMBL" id="EXY87660.1"/>
    </source>
</evidence>
<evidence type="ECO:0000256" key="1">
    <source>
        <dbReference type="SAM" id="Phobius"/>
    </source>
</evidence>
<keyword evidence="1" id="KW-0472">Membrane</keyword>
<protein>
    <submittedName>
        <fullName evidence="2">Putative membrane protein</fullName>
    </submittedName>
</protein>
<dbReference type="EMBL" id="JGDB01000399">
    <property type="protein sequence ID" value="EXY87660.1"/>
    <property type="molecule type" value="Genomic_DNA"/>
</dbReference>
<reference evidence="2 3" key="1">
    <citation type="submission" date="2014-02" db="EMBL/GenBank/DDBJ databases">
        <authorList>
            <person name="Sears C."/>
            <person name="Carroll K."/>
            <person name="Sack B.R."/>
            <person name="Qadri F."/>
            <person name="Myers L.L."/>
            <person name="Chung G.-T."/>
            <person name="Escheverria P."/>
            <person name="Fraser C.M."/>
            <person name="Sadzewicz L."/>
            <person name="Shefchek K.A."/>
            <person name="Tallon L."/>
            <person name="Das S.P."/>
            <person name="Daugherty S."/>
            <person name="Mongodin E.F."/>
        </authorList>
    </citation>
    <scope>NUCLEOTIDE SEQUENCE [LARGE SCALE GENOMIC DNA]</scope>
    <source>
        <strain evidence="3">3998T(B)3</strain>
    </source>
</reference>
<dbReference type="AlphaFoldDB" id="A0A015X551"/>
<dbReference type="Proteomes" id="UP000020773">
    <property type="component" value="Unassembled WGS sequence"/>
</dbReference>
<keyword evidence="1" id="KW-1133">Transmembrane helix</keyword>
<feature type="transmembrane region" description="Helical" evidence="1">
    <location>
        <begin position="46"/>
        <end position="65"/>
    </location>
</feature>
<sequence length="68" mass="7941">MGPSVIFGTLRKNILYLIFVCISLLLFWGVLFLFRDKFLTLESVAWLRFAVSLFLSVFVLVYTFILTK</sequence>
<name>A0A015X551_BACFG</name>
<comment type="caution">
    <text evidence="2">The sequence shown here is derived from an EMBL/GenBank/DDBJ whole genome shotgun (WGS) entry which is preliminary data.</text>
</comment>
<gene>
    <name evidence="2" type="ORF">M125_5721</name>
</gene>
<evidence type="ECO:0000313" key="3">
    <source>
        <dbReference type="Proteomes" id="UP000020773"/>
    </source>
</evidence>
<proteinExistence type="predicted"/>
<accession>A0A015X551</accession>
<keyword evidence="1" id="KW-0812">Transmembrane</keyword>